<dbReference type="InterPro" id="IPR014044">
    <property type="entry name" value="CAP_dom"/>
</dbReference>
<keyword evidence="5" id="KW-1185">Reference proteome</keyword>
<feature type="transmembrane region" description="Helical" evidence="2">
    <location>
        <begin position="47"/>
        <end position="69"/>
    </location>
</feature>
<dbReference type="eggNOG" id="ENOG502T6ZB">
    <property type="taxonomic scope" value="Eukaryota"/>
</dbReference>
<protein>
    <recommendedName>
        <fullName evidence="3">SCP domain-containing protein</fullName>
    </recommendedName>
</protein>
<dbReference type="OMA" id="FEINDTF"/>
<evidence type="ECO:0000259" key="3">
    <source>
        <dbReference type="SMART" id="SM00198"/>
    </source>
</evidence>
<reference evidence="4 5" key="1">
    <citation type="journal article" date="2012" name="Genome Biol.">
        <title>Genome and low-iron response of an oceanic diatom adapted to chronic iron limitation.</title>
        <authorList>
            <person name="Lommer M."/>
            <person name="Specht M."/>
            <person name="Roy A.S."/>
            <person name="Kraemer L."/>
            <person name="Andreson R."/>
            <person name="Gutowska M.A."/>
            <person name="Wolf J."/>
            <person name="Bergner S.V."/>
            <person name="Schilhabel M.B."/>
            <person name="Klostermeier U.C."/>
            <person name="Beiko R.G."/>
            <person name="Rosenstiel P."/>
            <person name="Hippler M."/>
            <person name="Laroche J."/>
        </authorList>
    </citation>
    <scope>NUCLEOTIDE SEQUENCE [LARGE SCALE GENOMIC DNA]</scope>
    <source>
        <strain evidence="4 5">CCMP1005</strain>
    </source>
</reference>
<feature type="region of interest" description="Disordered" evidence="1">
    <location>
        <begin position="78"/>
        <end position="99"/>
    </location>
</feature>
<organism evidence="4 5">
    <name type="scientific">Thalassiosira oceanica</name>
    <name type="common">Marine diatom</name>
    <dbReference type="NCBI Taxonomy" id="159749"/>
    <lineage>
        <taxon>Eukaryota</taxon>
        <taxon>Sar</taxon>
        <taxon>Stramenopiles</taxon>
        <taxon>Ochrophyta</taxon>
        <taxon>Bacillariophyta</taxon>
        <taxon>Coscinodiscophyceae</taxon>
        <taxon>Thalassiosirophycidae</taxon>
        <taxon>Thalassiosirales</taxon>
        <taxon>Thalassiosiraceae</taxon>
        <taxon>Thalassiosira</taxon>
    </lineage>
</organism>
<evidence type="ECO:0000256" key="2">
    <source>
        <dbReference type="SAM" id="Phobius"/>
    </source>
</evidence>
<dbReference type="OrthoDB" id="10546305at2759"/>
<dbReference type="SUPFAM" id="SSF55797">
    <property type="entry name" value="PR-1-like"/>
    <property type="match status" value="1"/>
</dbReference>
<name>K0SP01_THAOC</name>
<feature type="domain" description="SCP" evidence="3">
    <location>
        <begin position="458"/>
        <end position="597"/>
    </location>
</feature>
<keyword evidence="2" id="KW-0812">Transmembrane</keyword>
<evidence type="ECO:0000313" key="4">
    <source>
        <dbReference type="EMBL" id="EJK67095.1"/>
    </source>
</evidence>
<keyword evidence="2" id="KW-1133">Transmembrane helix</keyword>
<keyword evidence="2" id="KW-0472">Membrane</keyword>
<feature type="region of interest" description="Disordered" evidence="1">
    <location>
        <begin position="518"/>
        <end position="537"/>
    </location>
</feature>
<evidence type="ECO:0000256" key="1">
    <source>
        <dbReference type="SAM" id="MobiDB-lite"/>
    </source>
</evidence>
<dbReference type="InterPro" id="IPR035940">
    <property type="entry name" value="CAP_sf"/>
</dbReference>
<dbReference type="SMART" id="SM00198">
    <property type="entry name" value="SCP"/>
    <property type="match status" value="1"/>
</dbReference>
<gene>
    <name evidence="4" type="ORF">THAOC_11914</name>
</gene>
<evidence type="ECO:0000313" key="5">
    <source>
        <dbReference type="Proteomes" id="UP000266841"/>
    </source>
</evidence>
<dbReference type="Pfam" id="PF00188">
    <property type="entry name" value="CAP"/>
    <property type="match status" value="1"/>
</dbReference>
<accession>K0SP01</accession>
<dbReference type="EMBL" id="AGNL01013682">
    <property type="protein sequence ID" value="EJK67095.1"/>
    <property type="molecule type" value="Genomic_DNA"/>
</dbReference>
<feature type="region of interest" description="Disordered" evidence="1">
    <location>
        <begin position="1"/>
        <end position="43"/>
    </location>
</feature>
<comment type="caution">
    <text evidence="4">The sequence shown here is derived from an EMBL/GenBank/DDBJ whole genome shotgun (WGS) entry which is preliminary data.</text>
</comment>
<proteinExistence type="predicted"/>
<dbReference type="PANTHER" id="PTHR10334">
    <property type="entry name" value="CYSTEINE-RICH SECRETORY PROTEIN-RELATED"/>
    <property type="match status" value="1"/>
</dbReference>
<feature type="region of interest" description="Disordered" evidence="1">
    <location>
        <begin position="312"/>
        <end position="349"/>
    </location>
</feature>
<dbReference type="InterPro" id="IPR001283">
    <property type="entry name" value="CRISP-related"/>
</dbReference>
<sequence>MDDIETNNAVHERLPRAGEVGDPLGIDEGLAQDPHDNTHGRRRKKRALYAAGASAAIVLGIAAGIGIAVSNRPASRESSDLAATHPASTASSAGDGDEQEIVDATSIDVDVDGSSILLGEGPVLESSEEPDELEGYEFVSLENAAHSSSGEIENHYGEPTVAIDDPTFDTVVDVGYEYEPEDIAYGPREEGGMSSSHTPGTKVEVDSDEFDMELADFDGPLSEFIVTSDLSRITVSSNSQCTNPDEGFIRMDITTDDYPWENRWEMVNPDGEVEAFGPPGKVNIKVNGKDEVNTGPENFAVIGYPFMISTDEQEDVATSEPTRRPTPEPSPSPSPQSIIPSSSCDGEGKHEVEVEVITDRFGEETSYSLLKGTDTLLSKGSPESGSLESEETYTDTLCLDKGDYIFEINDTFQGLCCRDGKGSYSVSVDGEEVVYGGKFGDQSVSHRIKVGYEPSMSTQDIEWLDGHNARRKKFHEDNGTEYRPLVWSPKLAKEAADWADVIIEGDCKISRETGLQEGENLSARKSGGPRTTEGPDGILERWSDNKENKSYPINQSHTQVNWRGSRYLGCSSKISTENGRYCYVSICRYTRAGNCAMSQYQGDWLQGVLQDRTECGPPCGPDGCY</sequence>
<dbReference type="Gene3D" id="3.40.33.10">
    <property type="entry name" value="CAP"/>
    <property type="match status" value="1"/>
</dbReference>
<dbReference type="AlphaFoldDB" id="K0SP01"/>
<feature type="compositionally biased region" description="Low complexity" evidence="1">
    <location>
        <begin position="82"/>
        <end position="93"/>
    </location>
</feature>
<dbReference type="Proteomes" id="UP000266841">
    <property type="component" value="Unassembled WGS sequence"/>
</dbReference>